<dbReference type="PRINTS" id="PR00463">
    <property type="entry name" value="EP450I"/>
</dbReference>
<evidence type="ECO:0000256" key="3">
    <source>
        <dbReference type="ARBA" id="ARBA00023002"/>
    </source>
</evidence>
<dbReference type="PANTHER" id="PTHR24303:SF31">
    <property type="entry name" value="CYTOCHROME P450 307A1-RELATED"/>
    <property type="match status" value="1"/>
</dbReference>
<accession>A0A1L7XQ39</accession>
<dbReference type="OrthoDB" id="5148508at2759"/>
<dbReference type="InterPro" id="IPR036396">
    <property type="entry name" value="Cyt_P450_sf"/>
</dbReference>
<keyword evidence="3" id="KW-0560">Oxidoreductase</keyword>
<dbReference type="GO" id="GO:0005506">
    <property type="term" value="F:iron ion binding"/>
    <property type="evidence" value="ECO:0007669"/>
    <property type="project" value="InterPro"/>
</dbReference>
<feature type="binding site" description="axial binding residue" evidence="6">
    <location>
        <position position="176"/>
    </location>
    <ligand>
        <name>heme</name>
        <dbReference type="ChEBI" id="CHEBI:30413"/>
    </ligand>
    <ligandPart>
        <name>Fe</name>
        <dbReference type="ChEBI" id="CHEBI:18248"/>
    </ligandPart>
</feature>
<dbReference type="EMBL" id="FJOG01000042">
    <property type="protein sequence ID" value="CZR67154.1"/>
    <property type="molecule type" value="Genomic_DNA"/>
</dbReference>
<dbReference type="Pfam" id="PF00067">
    <property type="entry name" value="p450"/>
    <property type="match status" value="2"/>
</dbReference>
<keyword evidence="8" id="KW-1185">Reference proteome</keyword>
<dbReference type="SUPFAM" id="SSF48264">
    <property type="entry name" value="Cytochrome P450"/>
    <property type="match status" value="1"/>
</dbReference>
<dbReference type="STRING" id="576137.A0A1L7XQ39"/>
<dbReference type="Proteomes" id="UP000184330">
    <property type="component" value="Unassembled WGS sequence"/>
</dbReference>
<evidence type="ECO:0000313" key="8">
    <source>
        <dbReference type="Proteomes" id="UP000184330"/>
    </source>
</evidence>
<proteinExistence type="predicted"/>
<dbReference type="Gene3D" id="1.10.630.10">
    <property type="entry name" value="Cytochrome P450"/>
    <property type="match status" value="1"/>
</dbReference>
<dbReference type="GO" id="GO:0020037">
    <property type="term" value="F:heme binding"/>
    <property type="evidence" value="ECO:0007669"/>
    <property type="project" value="InterPro"/>
</dbReference>
<evidence type="ECO:0000256" key="5">
    <source>
        <dbReference type="ARBA" id="ARBA00023033"/>
    </source>
</evidence>
<sequence>MCSDLLEREDVDDEELNLVCLTFISAGMAPIVATLQWSLALLAQRPDIQATACEALLNNYGDGEHMLGKVDDDQGCEYIVALVKGACSILSSVGALSAADFFGCFTVVRTSLPRCIVKEFTYDGKPVLIGTTILLNAWAYNMDTAIWTQPNLFDPTRWINNPNAPIFIYGIGSRSCTGVTLANRLLYLFFVRVISAFENSLRVWRMLILSPVSGARKIGFVAEELYSCV</sequence>
<organism evidence="7 8">
    <name type="scientific">Phialocephala subalpina</name>
    <dbReference type="NCBI Taxonomy" id="576137"/>
    <lineage>
        <taxon>Eukaryota</taxon>
        <taxon>Fungi</taxon>
        <taxon>Dikarya</taxon>
        <taxon>Ascomycota</taxon>
        <taxon>Pezizomycotina</taxon>
        <taxon>Leotiomycetes</taxon>
        <taxon>Helotiales</taxon>
        <taxon>Mollisiaceae</taxon>
        <taxon>Phialocephala</taxon>
        <taxon>Phialocephala fortinii species complex</taxon>
    </lineage>
</organism>
<keyword evidence="2 6" id="KW-0479">Metal-binding</keyword>
<dbReference type="GO" id="GO:0004497">
    <property type="term" value="F:monooxygenase activity"/>
    <property type="evidence" value="ECO:0007669"/>
    <property type="project" value="UniProtKB-KW"/>
</dbReference>
<evidence type="ECO:0000256" key="6">
    <source>
        <dbReference type="PIRSR" id="PIRSR602401-1"/>
    </source>
</evidence>
<evidence type="ECO:0008006" key="9">
    <source>
        <dbReference type="Google" id="ProtNLM"/>
    </source>
</evidence>
<gene>
    <name evidence="7" type="ORF">PAC_17053</name>
</gene>
<evidence type="ECO:0000256" key="1">
    <source>
        <dbReference type="ARBA" id="ARBA00001971"/>
    </source>
</evidence>
<keyword evidence="6" id="KW-0349">Heme</keyword>
<dbReference type="InterPro" id="IPR001128">
    <property type="entry name" value="Cyt_P450"/>
</dbReference>
<name>A0A1L7XQ39_9HELO</name>
<dbReference type="InterPro" id="IPR002401">
    <property type="entry name" value="Cyt_P450_E_grp-I"/>
</dbReference>
<evidence type="ECO:0000313" key="7">
    <source>
        <dbReference type="EMBL" id="CZR67154.1"/>
    </source>
</evidence>
<evidence type="ECO:0000256" key="4">
    <source>
        <dbReference type="ARBA" id="ARBA00023004"/>
    </source>
</evidence>
<keyword evidence="4 6" id="KW-0408">Iron</keyword>
<evidence type="ECO:0000256" key="2">
    <source>
        <dbReference type="ARBA" id="ARBA00022723"/>
    </source>
</evidence>
<dbReference type="AlphaFoldDB" id="A0A1L7XQ39"/>
<dbReference type="GO" id="GO:0016705">
    <property type="term" value="F:oxidoreductase activity, acting on paired donors, with incorporation or reduction of molecular oxygen"/>
    <property type="evidence" value="ECO:0007669"/>
    <property type="project" value="InterPro"/>
</dbReference>
<dbReference type="PANTHER" id="PTHR24303">
    <property type="entry name" value="HEME-BINDING MONOOXYGENASE FAMILY"/>
    <property type="match status" value="1"/>
</dbReference>
<protein>
    <recommendedName>
        <fullName evidence="9">Cytochrome P450</fullName>
    </recommendedName>
</protein>
<reference evidence="7 8" key="1">
    <citation type="submission" date="2016-03" db="EMBL/GenBank/DDBJ databases">
        <authorList>
            <person name="Ploux O."/>
        </authorList>
    </citation>
    <scope>NUCLEOTIDE SEQUENCE [LARGE SCALE GENOMIC DNA]</scope>
    <source>
        <strain evidence="7 8">UAMH 11012</strain>
    </source>
</reference>
<keyword evidence="5" id="KW-0503">Monooxygenase</keyword>
<comment type="cofactor">
    <cofactor evidence="1 6">
        <name>heme</name>
        <dbReference type="ChEBI" id="CHEBI:30413"/>
    </cofactor>
</comment>